<evidence type="ECO:0000313" key="2">
    <source>
        <dbReference type="Proteomes" id="UP000015559"/>
    </source>
</evidence>
<gene>
    <name evidence="1" type="ORF">SCD_n01123</name>
</gene>
<dbReference type="EMBL" id="AP013066">
    <property type="protein sequence ID" value="BAN34957.1"/>
    <property type="molecule type" value="Genomic_DNA"/>
</dbReference>
<keyword evidence="2" id="KW-1185">Reference proteome</keyword>
<dbReference type="Proteomes" id="UP000015559">
    <property type="component" value="Chromosome"/>
</dbReference>
<dbReference type="KEGG" id="sdr:SCD_n01123"/>
<dbReference type="GO" id="GO:0005829">
    <property type="term" value="C:cytosol"/>
    <property type="evidence" value="ECO:0007669"/>
    <property type="project" value="TreeGrafter"/>
</dbReference>
<evidence type="ECO:0000313" key="1">
    <source>
        <dbReference type="EMBL" id="BAN34957.1"/>
    </source>
</evidence>
<dbReference type="CDD" id="cd01427">
    <property type="entry name" value="HAD_like"/>
    <property type="match status" value="1"/>
</dbReference>
<proteinExistence type="predicted"/>
<organism evidence="1 2">
    <name type="scientific">Sulfuricella denitrificans (strain DSM 22764 / NBRC 105220 / skB26)</name>
    <dbReference type="NCBI Taxonomy" id="1163617"/>
    <lineage>
        <taxon>Bacteria</taxon>
        <taxon>Pseudomonadati</taxon>
        <taxon>Pseudomonadota</taxon>
        <taxon>Betaproteobacteria</taxon>
        <taxon>Nitrosomonadales</taxon>
        <taxon>Sulfuricellaceae</taxon>
        <taxon>Sulfuricella</taxon>
    </lineage>
</organism>
<dbReference type="Gene3D" id="3.40.50.1000">
    <property type="entry name" value="HAD superfamily/HAD-like"/>
    <property type="match status" value="1"/>
</dbReference>
<dbReference type="InterPro" id="IPR006439">
    <property type="entry name" value="HAD-SF_hydro_IA"/>
</dbReference>
<dbReference type="InterPro" id="IPR036412">
    <property type="entry name" value="HAD-like_sf"/>
</dbReference>
<dbReference type="NCBIfam" id="TIGR01509">
    <property type="entry name" value="HAD-SF-IA-v3"/>
    <property type="match status" value="1"/>
</dbReference>
<protein>
    <submittedName>
        <fullName evidence="1">HAD-superfamily hydrolase subfamily IA, variant 3</fullName>
    </submittedName>
</protein>
<dbReference type="STRING" id="1163617.SCD_n01123"/>
<dbReference type="OrthoDB" id="9773910at2"/>
<dbReference type="SFLD" id="SFLDS00003">
    <property type="entry name" value="Haloacid_Dehalogenase"/>
    <property type="match status" value="1"/>
</dbReference>
<dbReference type="InterPro" id="IPR050155">
    <property type="entry name" value="HAD-like_hydrolase_sf"/>
</dbReference>
<dbReference type="RefSeq" id="WP_009206093.1">
    <property type="nucleotide sequence ID" value="NC_022357.1"/>
</dbReference>
<dbReference type="GO" id="GO:0006281">
    <property type="term" value="P:DNA repair"/>
    <property type="evidence" value="ECO:0007669"/>
    <property type="project" value="TreeGrafter"/>
</dbReference>
<name>S6B2Q4_SULDS</name>
<dbReference type="eggNOG" id="COG1011">
    <property type="taxonomic scope" value="Bacteria"/>
</dbReference>
<sequence length="217" mass="24973">MLDWNAIQTVFLDMDGTLLDLHFDNHFWLEHVPLRYAEKHSLSHQAAQDALAPRYHKVVGTMEWYCVDYWTRELGLDIAQLKEEVEHLIAVHPHVTDFLAALRGSRRHIVLVTNAHHKSLALKMRKTRLDGFFDSVICAHDIGVPKEHPGFWDKLQSAERYDPLATLLVDDSLPVLRSARNYGIAHLLAVHRPDTQLPAKDVAEFDAIHDFLEIIPR</sequence>
<reference evidence="1 2" key="1">
    <citation type="journal article" date="2012" name="Appl. Environ. Microbiol.">
        <title>Draft genome sequence of a psychrotolerant sulfur-oxidizing bacterium, Sulfuricella denitrificans skB26, and proteomic insights into cold adaptation.</title>
        <authorList>
            <person name="Watanabe T."/>
            <person name="Kojima H."/>
            <person name="Fukui M."/>
        </authorList>
    </citation>
    <scope>NUCLEOTIDE SEQUENCE [LARGE SCALE GENOMIC DNA]</scope>
    <source>
        <strain evidence="2">skB26</strain>
    </source>
</reference>
<dbReference type="NCBIfam" id="NF011564">
    <property type="entry name" value="PRK14988.1"/>
    <property type="match status" value="1"/>
</dbReference>
<dbReference type="HOGENOM" id="CLU_106706_0_0_4"/>
<dbReference type="Pfam" id="PF00702">
    <property type="entry name" value="Hydrolase"/>
    <property type="match status" value="1"/>
</dbReference>
<dbReference type="SUPFAM" id="SSF56784">
    <property type="entry name" value="HAD-like"/>
    <property type="match status" value="1"/>
</dbReference>
<dbReference type="SFLD" id="SFLDG01129">
    <property type="entry name" value="C1.5:_HAD__Beta-PGM__Phosphata"/>
    <property type="match status" value="1"/>
</dbReference>
<dbReference type="PANTHER" id="PTHR43434">
    <property type="entry name" value="PHOSPHOGLYCOLATE PHOSPHATASE"/>
    <property type="match status" value="1"/>
</dbReference>
<accession>S6B2Q4</accession>
<dbReference type="AlphaFoldDB" id="S6B2Q4"/>
<dbReference type="InterPro" id="IPR023214">
    <property type="entry name" value="HAD_sf"/>
</dbReference>
<dbReference type="PANTHER" id="PTHR43434:SF3">
    <property type="entry name" value="GMP_IMP NUCLEOTIDASE YRFG"/>
    <property type="match status" value="1"/>
</dbReference>
<dbReference type="GO" id="GO:0008967">
    <property type="term" value="F:phosphoglycolate phosphatase activity"/>
    <property type="evidence" value="ECO:0007669"/>
    <property type="project" value="TreeGrafter"/>
</dbReference>
<keyword evidence="1" id="KW-0378">Hydrolase</keyword>